<accession>A0AAQ3PK18</accession>
<protein>
    <recommendedName>
        <fullName evidence="1">Reverse transcriptase zinc-binding domain-containing protein</fullName>
    </recommendedName>
</protein>
<proteinExistence type="predicted"/>
<feature type="domain" description="Reverse transcriptase zinc-binding" evidence="1">
    <location>
        <begin position="5"/>
        <end position="72"/>
    </location>
</feature>
<dbReference type="AlphaFoldDB" id="A0AAQ3PK18"/>
<name>A0AAQ3PK18_PASNO</name>
<keyword evidence="3" id="KW-1185">Reference proteome</keyword>
<dbReference type="InterPro" id="IPR026960">
    <property type="entry name" value="RVT-Znf"/>
</dbReference>
<dbReference type="Pfam" id="PF13966">
    <property type="entry name" value="zf-RVT"/>
    <property type="match status" value="1"/>
</dbReference>
<evidence type="ECO:0000313" key="3">
    <source>
        <dbReference type="Proteomes" id="UP001341281"/>
    </source>
</evidence>
<sequence length="190" mass="22263">MKRKRWCGRNYGREMARKVTHFLWRLAHNSLALRMNLHRRGMDIDTKCVTCDRLDEHGAHLFFKCKQVTEIWKELKLEQVRLELADKDSAMEVIRDLVKLNEDAQVKVAVLMYSWWNERCRRKEGEPRRNAHTIAHIVRTSAEEIKKQTVTQPNIKGAGQQCWKRPPENMLKLNCDGAYHAISKLGAGDL</sequence>
<evidence type="ECO:0000259" key="1">
    <source>
        <dbReference type="Pfam" id="PF13966"/>
    </source>
</evidence>
<dbReference type="EMBL" id="CP144745">
    <property type="protein sequence ID" value="WVZ48898.1"/>
    <property type="molecule type" value="Genomic_DNA"/>
</dbReference>
<evidence type="ECO:0000313" key="2">
    <source>
        <dbReference type="EMBL" id="WVZ48898.1"/>
    </source>
</evidence>
<organism evidence="2 3">
    <name type="scientific">Paspalum notatum var. saurae</name>
    <dbReference type="NCBI Taxonomy" id="547442"/>
    <lineage>
        <taxon>Eukaryota</taxon>
        <taxon>Viridiplantae</taxon>
        <taxon>Streptophyta</taxon>
        <taxon>Embryophyta</taxon>
        <taxon>Tracheophyta</taxon>
        <taxon>Spermatophyta</taxon>
        <taxon>Magnoliopsida</taxon>
        <taxon>Liliopsida</taxon>
        <taxon>Poales</taxon>
        <taxon>Poaceae</taxon>
        <taxon>PACMAD clade</taxon>
        <taxon>Panicoideae</taxon>
        <taxon>Andropogonodae</taxon>
        <taxon>Paspaleae</taxon>
        <taxon>Paspalinae</taxon>
        <taxon>Paspalum</taxon>
    </lineage>
</organism>
<dbReference type="Proteomes" id="UP001341281">
    <property type="component" value="Chromosome 01"/>
</dbReference>
<gene>
    <name evidence="2" type="ORF">U9M48_000292</name>
</gene>
<reference evidence="2 3" key="1">
    <citation type="submission" date="2024-02" db="EMBL/GenBank/DDBJ databases">
        <title>High-quality chromosome-scale genome assembly of Pensacola bahiagrass (Paspalum notatum Flugge var. saurae).</title>
        <authorList>
            <person name="Vega J.M."/>
            <person name="Podio M."/>
            <person name="Orjuela J."/>
            <person name="Siena L.A."/>
            <person name="Pessino S.C."/>
            <person name="Combes M.C."/>
            <person name="Mariac C."/>
            <person name="Albertini E."/>
            <person name="Pupilli F."/>
            <person name="Ortiz J.P.A."/>
            <person name="Leblanc O."/>
        </authorList>
    </citation>
    <scope>NUCLEOTIDE SEQUENCE [LARGE SCALE GENOMIC DNA]</scope>
    <source>
        <strain evidence="2">R1</strain>
        <tissue evidence="2">Leaf</tissue>
    </source>
</reference>